<dbReference type="EMBL" id="SJPQ01000002">
    <property type="protein sequence ID" value="TWT88209.1"/>
    <property type="molecule type" value="Genomic_DNA"/>
</dbReference>
<dbReference type="PROSITE" id="PS00018">
    <property type="entry name" value="EF_HAND_1"/>
    <property type="match status" value="1"/>
</dbReference>
<dbReference type="OrthoDB" id="304334at2"/>
<sequence precursor="true">MPLRTIRTALCLALLLPAAAGATRIEFTAELQQADSGVDAPTMVSGVIEYRPESLAPYSPQVLGEMKYGKFDRFTLHLGNDEPLNLGEGFVTQTVENVYLFQAGQTGLDPSHEESNSYWVPSVLRLHPTIPAATSWTSIGNYGNFFTEEPDIFEASQLYSLNLDQALAALGSFSFAVSGVNPGQNQEDLLWALFDVIIADVANARSVINLLSDDEQIVLLPEMTELLENLAAFQVALGTNILGDGPLSWDTFSEEIGTLSQGLMTFDLLLSAVVIERQLSDDGGEGGDSINADRLAADFDGNPGVIRVLADIDGDGVIDRHEIVAILPDFGDIHPVYIVPPVSKPLVSLSFALETPEFDLGRFGLPADHELMLHYGVNGLGGPVEGTATYRITSLAIVPEPACAALLAAAIGLAAGVRRRR</sequence>
<keyword evidence="5" id="KW-1185">Reference proteome</keyword>
<feature type="signal peptide" evidence="2">
    <location>
        <begin position="1"/>
        <end position="22"/>
    </location>
</feature>
<dbReference type="AlphaFoldDB" id="A0A5C5ZLE0"/>
<dbReference type="RefSeq" id="WP_146399071.1">
    <property type="nucleotide sequence ID" value="NZ_SJPQ01000002.1"/>
</dbReference>
<dbReference type="GO" id="GO:0005509">
    <property type="term" value="F:calcium ion binding"/>
    <property type="evidence" value="ECO:0007669"/>
    <property type="project" value="InterPro"/>
</dbReference>
<keyword evidence="1" id="KW-1133">Transmembrane helix</keyword>
<evidence type="ECO:0000313" key="5">
    <source>
        <dbReference type="Proteomes" id="UP000315440"/>
    </source>
</evidence>
<feature type="transmembrane region" description="Helical" evidence="1">
    <location>
        <begin position="397"/>
        <end position="417"/>
    </location>
</feature>
<feature type="chain" id="PRO_5023009917" description="EF-hand domain-containing protein" evidence="2">
    <location>
        <begin position="23"/>
        <end position="421"/>
    </location>
</feature>
<gene>
    <name evidence="4" type="ORF">Mal64_16880</name>
</gene>
<protein>
    <recommendedName>
        <fullName evidence="3">EF-hand domain-containing protein</fullName>
    </recommendedName>
</protein>
<evidence type="ECO:0000313" key="4">
    <source>
        <dbReference type="EMBL" id="TWT88209.1"/>
    </source>
</evidence>
<proteinExistence type="predicted"/>
<dbReference type="PROSITE" id="PS50222">
    <property type="entry name" value="EF_HAND_2"/>
    <property type="match status" value="1"/>
</dbReference>
<dbReference type="InterPro" id="IPR002048">
    <property type="entry name" value="EF_hand_dom"/>
</dbReference>
<evidence type="ECO:0000256" key="1">
    <source>
        <dbReference type="SAM" id="Phobius"/>
    </source>
</evidence>
<reference evidence="4 5" key="1">
    <citation type="submission" date="2019-02" db="EMBL/GenBank/DDBJ databases">
        <title>Deep-cultivation of Planctomycetes and their phenomic and genomic characterization uncovers novel biology.</title>
        <authorList>
            <person name="Wiegand S."/>
            <person name="Jogler M."/>
            <person name="Boedeker C."/>
            <person name="Pinto D."/>
            <person name="Vollmers J."/>
            <person name="Rivas-Marin E."/>
            <person name="Kohn T."/>
            <person name="Peeters S.H."/>
            <person name="Heuer A."/>
            <person name="Rast P."/>
            <person name="Oberbeckmann S."/>
            <person name="Bunk B."/>
            <person name="Jeske O."/>
            <person name="Meyerdierks A."/>
            <person name="Storesund J.E."/>
            <person name="Kallscheuer N."/>
            <person name="Luecker S."/>
            <person name="Lage O.M."/>
            <person name="Pohl T."/>
            <person name="Merkel B.J."/>
            <person name="Hornburger P."/>
            <person name="Mueller R.-W."/>
            <person name="Bruemmer F."/>
            <person name="Labrenz M."/>
            <person name="Spormann A.M."/>
            <person name="Op Den Camp H."/>
            <person name="Overmann J."/>
            <person name="Amann R."/>
            <person name="Jetten M.S.M."/>
            <person name="Mascher T."/>
            <person name="Medema M.H."/>
            <person name="Devos D.P."/>
            <person name="Kaster A.-K."/>
            <person name="Ovreas L."/>
            <person name="Rohde M."/>
            <person name="Galperin M.Y."/>
            <person name="Jogler C."/>
        </authorList>
    </citation>
    <scope>NUCLEOTIDE SEQUENCE [LARGE SCALE GENOMIC DNA]</scope>
    <source>
        <strain evidence="4 5">Mal64</strain>
    </source>
</reference>
<evidence type="ECO:0000259" key="3">
    <source>
        <dbReference type="PROSITE" id="PS50222"/>
    </source>
</evidence>
<comment type="caution">
    <text evidence="4">The sequence shown here is derived from an EMBL/GenBank/DDBJ whole genome shotgun (WGS) entry which is preliminary data.</text>
</comment>
<keyword evidence="2" id="KW-0732">Signal</keyword>
<evidence type="ECO:0000256" key="2">
    <source>
        <dbReference type="SAM" id="SignalP"/>
    </source>
</evidence>
<name>A0A5C5ZLE0_9BACT</name>
<organism evidence="4 5">
    <name type="scientific">Pseudobythopirellula maris</name>
    <dbReference type="NCBI Taxonomy" id="2527991"/>
    <lineage>
        <taxon>Bacteria</taxon>
        <taxon>Pseudomonadati</taxon>
        <taxon>Planctomycetota</taxon>
        <taxon>Planctomycetia</taxon>
        <taxon>Pirellulales</taxon>
        <taxon>Lacipirellulaceae</taxon>
        <taxon>Pseudobythopirellula</taxon>
    </lineage>
</organism>
<feature type="domain" description="EF-hand" evidence="3">
    <location>
        <begin position="309"/>
        <end position="333"/>
    </location>
</feature>
<keyword evidence="1" id="KW-0812">Transmembrane</keyword>
<accession>A0A5C5ZLE0</accession>
<dbReference type="InterPro" id="IPR018247">
    <property type="entry name" value="EF_Hand_1_Ca_BS"/>
</dbReference>
<keyword evidence="1" id="KW-0472">Membrane</keyword>
<dbReference type="Proteomes" id="UP000315440">
    <property type="component" value="Unassembled WGS sequence"/>
</dbReference>